<name>A0AAW0B213_9AGAR</name>
<evidence type="ECO:0000256" key="1">
    <source>
        <dbReference type="SAM" id="MobiDB-lite"/>
    </source>
</evidence>
<feature type="compositionally biased region" description="Polar residues" evidence="1">
    <location>
        <begin position="163"/>
        <end position="180"/>
    </location>
</feature>
<evidence type="ECO:0000313" key="3">
    <source>
        <dbReference type="Proteomes" id="UP001362999"/>
    </source>
</evidence>
<dbReference type="EMBL" id="JAWWNJ010000045">
    <property type="protein sequence ID" value="KAK7019095.1"/>
    <property type="molecule type" value="Genomic_DNA"/>
</dbReference>
<organism evidence="2 3">
    <name type="scientific">Favolaschia claudopus</name>
    <dbReference type="NCBI Taxonomy" id="2862362"/>
    <lineage>
        <taxon>Eukaryota</taxon>
        <taxon>Fungi</taxon>
        <taxon>Dikarya</taxon>
        <taxon>Basidiomycota</taxon>
        <taxon>Agaricomycotina</taxon>
        <taxon>Agaricomycetes</taxon>
        <taxon>Agaricomycetidae</taxon>
        <taxon>Agaricales</taxon>
        <taxon>Marasmiineae</taxon>
        <taxon>Mycenaceae</taxon>
        <taxon>Favolaschia</taxon>
    </lineage>
</organism>
<sequence>MNTSARSRKPLPPPQSAVSSPLPLGPRHSLPSASQIQDVNVRDRFVSTRPSTDSTTPRFRRRMFKPTPSSPSTTTLLAENDASETREHLVIQAHRLPIPQSAPAVSTPAPRHPHPAPSPNFAIYLHTQIQVLLLTNTSLSPSASPARQFLLAPSDSSRRRPDTNNTSVPRPSPLDSSRTAQMPRDVPSVSLPAATLCLGQRASIEEQQVDGSGVTRAAPAVSSINAHSHPTLPSQAKRD</sequence>
<dbReference type="AlphaFoldDB" id="A0AAW0B213"/>
<feature type="region of interest" description="Disordered" evidence="1">
    <location>
        <begin position="1"/>
        <end position="76"/>
    </location>
</feature>
<gene>
    <name evidence="2" type="ORF">R3P38DRAFT_3200380</name>
</gene>
<dbReference type="Proteomes" id="UP001362999">
    <property type="component" value="Unassembled WGS sequence"/>
</dbReference>
<accession>A0AAW0B213</accession>
<reference evidence="2 3" key="1">
    <citation type="journal article" date="2024" name="J Genomics">
        <title>Draft genome sequencing and assembly of Favolaschia claudopus CIRM-BRFM 2984 isolated from oak limbs.</title>
        <authorList>
            <person name="Navarro D."/>
            <person name="Drula E."/>
            <person name="Chaduli D."/>
            <person name="Cazenave R."/>
            <person name="Ahrendt S."/>
            <person name="Wang J."/>
            <person name="Lipzen A."/>
            <person name="Daum C."/>
            <person name="Barry K."/>
            <person name="Grigoriev I.V."/>
            <person name="Favel A."/>
            <person name="Rosso M.N."/>
            <person name="Martin F."/>
        </authorList>
    </citation>
    <scope>NUCLEOTIDE SEQUENCE [LARGE SCALE GENOMIC DNA]</scope>
    <source>
        <strain evidence="2 3">CIRM-BRFM 2984</strain>
    </source>
</reference>
<feature type="region of interest" description="Disordered" evidence="1">
    <location>
        <begin position="100"/>
        <end position="119"/>
    </location>
</feature>
<proteinExistence type="predicted"/>
<feature type="region of interest" description="Disordered" evidence="1">
    <location>
        <begin position="206"/>
        <end position="239"/>
    </location>
</feature>
<feature type="compositionally biased region" description="Low complexity" evidence="1">
    <location>
        <begin position="66"/>
        <end position="75"/>
    </location>
</feature>
<evidence type="ECO:0000313" key="2">
    <source>
        <dbReference type="EMBL" id="KAK7019095.1"/>
    </source>
</evidence>
<feature type="compositionally biased region" description="Polar residues" evidence="1">
    <location>
        <begin position="222"/>
        <end position="239"/>
    </location>
</feature>
<feature type="region of interest" description="Disordered" evidence="1">
    <location>
        <begin position="150"/>
        <end position="188"/>
    </location>
</feature>
<protein>
    <submittedName>
        <fullName evidence="2">Uncharacterized protein</fullName>
    </submittedName>
</protein>
<feature type="compositionally biased region" description="Low complexity" evidence="1">
    <location>
        <begin position="47"/>
        <end position="57"/>
    </location>
</feature>
<comment type="caution">
    <text evidence="2">The sequence shown here is derived from an EMBL/GenBank/DDBJ whole genome shotgun (WGS) entry which is preliminary data.</text>
</comment>
<keyword evidence="3" id="KW-1185">Reference proteome</keyword>